<gene>
    <name evidence="9" type="ordered locus">AciPR4_0238</name>
</gene>
<dbReference type="PROSITE" id="PS00462">
    <property type="entry name" value="G_GLU_TRANSPEPTIDASE"/>
    <property type="match status" value="1"/>
</dbReference>
<dbReference type="InterPro" id="IPR000101">
    <property type="entry name" value="GGT_peptidase"/>
</dbReference>
<dbReference type="Gene3D" id="3.60.20.40">
    <property type="match status" value="1"/>
</dbReference>
<dbReference type="EC" id="3.4.19.13" evidence="8"/>
<dbReference type="AlphaFoldDB" id="E8V0L3"/>
<dbReference type="InterPro" id="IPR055262">
    <property type="entry name" value="GGT_CS"/>
</dbReference>
<comment type="catalytic activity">
    <reaction evidence="1 8">
        <text>an S-substituted glutathione + H2O = an S-substituted L-cysteinylglycine + L-glutamate</text>
        <dbReference type="Rhea" id="RHEA:59468"/>
        <dbReference type="ChEBI" id="CHEBI:15377"/>
        <dbReference type="ChEBI" id="CHEBI:29985"/>
        <dbReference type="ChEBI" id="CHEBI:90779"/>
        <dbReference type="ChEBI" id="CHEBI:143103"/>
        <dbReference type="EC" id="3.4.19.13"/>
    </reaction>
</comment>
<dbReference type="EMBL" id="CP002467">
    <property type="protein sequence ID" value="ADV81076.1"/>
    <property type="molecule type" value="Genomic_DNA"/>
</dbReference>
<dbReference type="GO" id="GO:0006750">
    <property type="term" value="P:glutathione biosynthetic process"/>
    <property type="evidence" value="ECO:0007669"/>
    <property type="project" value="UniProtKB-KW"/>
</dbReference>
<dbReference type="Pfam" id="PF01019">
    <property type="entry name" value="G_glu_transpept"/>
    <property type="match status" value="1"/>
</dbReference>
<comment type="catalytic activity">
    <reaction evidence="5 8">
        <text>an N-terminal (5-L-glutamyl)-[peptide] + an alpha-amino acid = 5-L-glutamyl amino acid + an N-terminal L-alpha-aminoacyl-[peptide]</text>
        <dbReference type="Rhea" id="RHEA:23904"/>
        <dbReference type="Rhea" id="RHEA-COMP:9780"/>
        <dbReference type="Rhea" id="RHEA-COMP:9795"/>
        <dbReference type="ChEBI" id="CHEBI:77644"/>
        <dbReference type="ChEBI" id="CHEBI:78597"/>
        <dbReference type="ChEBI" id="CHEBI:78599"/>
        <dbReference type="ChEBI" id="CHEBI:78608"/>
        <dbReference type="EC" id="2.3.2.2"/>
    </reaction>
</comment>
<dbReference type="RefSeq" id="WP_013566809.1">
    <property type="nucleotide sequence ID" value="NC_014963.1"/>
</dbReference>
<evidence type="ECO:0000256" key="3">
    <source>
        <dbReference type="ARBA" id="ARBA00009381"/>
    </source>
</evidence>
<accession>E8V0L3</accession>
<dbReference type="InterPro" id="IPR043138">
    <property type="entry name" value="GGT_lsub"/>
</dbReference>
<organism evidence="9 10">
    <name type="scientific">Terriglobus saanensis (strain ATCC BAA-1853 / DSM 23119 / SP1PR4)</name>
    <dbReference type="NCBI Taxonomy" id="401053"/>
    <lineage>
        <taxon>Bacteria</taxon>
        <taxon>Pseudomonadati</taxon>
        <taxon>Acidobacteriota</taxon>
        <taxon>Terriglobia</taxon>
        <taxon>Terriglobales</taxon>
        <taxon>Acidobacteriaceae</taxon>
        <taxon>Terriglobus</taxon>
    </lineage>
</organism>
<dbReference type="InterPro" id="IPR043137">
    <property type="entry name" value="GGT_ssub_C"/>
</dbReference>
<dbReference type="InterPro" id="IPR029055">
    <property type="entry name" value="Ntn_hydrolases_N"/>
</dbReference>
<dbReference type="STRING" id="401053.AciPR4_0238"/>
<dbReference type="UniPathway" id="UPA00204"/>
<protein>
    <recommendedName>
        <fullName evidence="8">Glutathione hydrolase proenzyme</fullName>
        <ecNumber evidence="8">2.3.2.2</ecNumber>
        <ecNumber evidence="8">3.4.19.13</ecNumber>
    </recommendedName>
    <component>
        <recommendedName>
            <fullName evidence="8">Glutathione hydrolase large chain</fullName>
        </recommendedName>
    </component>
    <component>
        <recommendedName>
            <fullName evidence="8">Glutathione hydrolase small chain</fullName>
        </recommendedName>
    </component>
</protein>
<evidence type="ECO:0000256" key="7">
    <source>
        <dbReference type="PIRSR" id="PIRSR600101-2"/>
    </source>
</evidence>
<feature type="binding site" evidence="7">
    <location>
        <position position="519"/>
    </location>
    <ligand>
        <name>L-glutamate</name>
        <dbReference type="ChEBI" id="CHEBI:29985"/>
    </ligand>
</feature>
<dbReference type="PANTHER" id="PTHR43199:SF6">
    <property type="entry name" value="GLUTATHIONE HYDROLASE PROENZYME"/>
    <property type="match status" value="1"/>
</dbReference>
<dbReference type="eggNOG" id="COG0405">
    <property type="taxonomic scope" value="Bacteria"/>
</dbReference>
<dbReference type="KEGG" id="tsa:AciPR4_0238"/>
<keyword evidence="8" id="KW-0865">Zymogen</keyword>
<feature type="binding site" evidence="7">
    <location>
        <position position="468"/>
    </location>
    <ligand>
        <name>L-glutamate</name>
        <dbReference type="ChEBI" id="CHEBI:29985"/>
    </ligand>
</feature>
<evidence type="ECO:0000313" key="9">
    <source>
        <dbReference type="EMBL" id="ADV81076.1"/>
    </source>
</evidence>
<dbReference type="EC" id="2.3.2.2" evidence="8"/>
<comment type="pathway">
    <text evidence="8">Sulfur metabolism; glutathione metabolism.</text>
</comment>
<proteinExistence type="inferred from homology"/>
<evidence type="ECO:0000256" key="6">
    <source>
        <dbReference type="PIRSR" id="PIRSR600101-1"/>
    </source>
</evidence>
<dbReference type="PRINTS" id="PR01210">
    <property type="entry name" value="GGTRANSPTASE"/>
</dbReference>
<sequence length="624" mass="67436">MSLFSANDTLLRSAVPRRWYASGIPCFLERPLIHLPRIAALPLALSFLHPEAQSQALPVVAPTRASHAMVVTVQHDASEAGLSILKQGGNAVDAAVAVQFALAVVYPMAGNLGGGGFMLIRPSTSGKHPHKMGDGKPHFIDYREKAPAAASADMYLDADKNIIKGMSLSGYKASGVPGTVAGMVYAESHYGRLGLKAVMAPAIRLAREGFILSEEETHFYHAHNIESFPESHRIFQRNGDFYKAGERFQQPELAVTLERIAADPTEFYKGRMAQQIADAMQKGGGLITAADMASYEAKDRTPLRGKYHGYEILTSPPPSSGGIVLIEALNILSGYKLRKIGADRSPEQIHLITEAFRRSYMDRGDYLGDPDFMHMPLAELANKKYAKAWRKSIDPVNPSPSATLVRPAGFLPEPPKIPIPPASTQTTHFSVVDDEGNAVSNTTTLNFFFGSGVTIEGLGFLMNDEMDDFASKVGVPNAFGLVQGPANAIGPNKRPLSCMSPTIVTRKSKLRLVLGSPGGSTIMTTVTNDIVSVLDNGLDVQAAADAPRFHHQYLPDVLQLEKNFPTDVANVLKARGYTIRQKTEFDEKTPGVWGDSELIAVDPKTGELLGGHDSRRGFGKAAGY</sequence>
<keyword evidence="8" id="KW-0378">Hydrolase</keyword>
<dbReference type="MEROPS" id="T03.001"/>
<feature type="active site" description="Nucleophile" evidence="6">
    <location>
        <position position="426"/>
    </location>
</feature>
<keyword evidence="8" id="KW-0317">Glutathione biosynthesis</keyword>
<keyword evidence="10" id="KW-1185">Reference proteome</keyword>
<reference evidence="9 10" key="1">
    <citation type="journal article" date="2012" name="Stand. Genomic Sci.">
        <title>Complete genome sequence of Terriglobus saanensis type strain SP1PR4(T), an Acidobacteria from tundra soil.</title>
        <authorList>
            <person name="Rawat S.R."/>
            <person name="Mannisto M.K."/>
            <person name="Starovoytov V."/>
            <person name="Goodwin L."/>
            <person name="Nolan M."/>
            <person name="Hauser L."/>
            <person name="Land M."/>
            <person name="Davenport K.W."/>
            <person name="Woyke T."/>
            <person name="Haggblom M.M."/>
        </authorList>
    </citation>
    <scope>NUCLEOTIDE SEQUENCE</scope>
    <source>
        <strain evidence="10">ATCC BAA-1853 / DSM 23119 / SP1PR4</strain>
    </source>
</reference>
<feature type="binding site" evidence="7">
    <location>
        <position position="143"/>
    </location>
    <ligand>
        <name>L-glutamate</name>
        <dbReference type="ChEBI" id="CHEBI:29985"/>
    </ligand>
</feature>
<dbReference type="GO" id="GO:0006751">
    <property type="term" value="P:glutathione catabolic process"/>
    <property type="evidence" value="ECO:0007669"/>
    <property type="project" value="UniProtKB-UniRule"/>
</dbReference>
<dbReference type="SUPFAM" id="SSF56235">
    <property type="entry name" value="N-terminal nucleophile aminohydrolases (Ntn hydrolases)"/>
    <property type="match status" value="1"/>
</dbReference>
<dbReference type="Proteomes" id="UP000006844">
    <property type="component" value="Chromosome"/>
</dbReference>
<dbReference type="HOGENOM" id="CLU_014813_0_3_0"/>
<dbReference type="InterPro" id="IPR051792">
    <property type="entry name" value="GGT_bact"/>
</dbReference>
<evidence type="ECO:0000256" key="2">
    <source>
        <dbReference type="ARBA" id="ARBA00001089"/>
    </source>
</evidence>
<comment type="similarity">
    <text evidence="3 8">Belongs to the gamma-glutamyltransferase family.</text>
</comment>
<dbReference type="NCBIfam" id="TIGR00066">
    <property type="entry name" value="g_glut_trans"/>
    <property type="match status" value="1"/>
</dbReference>
<comment type="PTM">
    <text evidence="8">Cleaved by autocatalysis into a large and a small subunit.</text>
</comment>
<comment type="subunit">
    <text evidence="8">This enzyme consists of two polypeptide chains, which are synthesized in precursor form from a single polypeptide.</text>
</comment>
<comment type="catalytic activity">
    <reaction evidence="2 8">
        <text>glutathione + H2O = L-cysteinylglycine + L-glutamate</text>
        <dbReference type="Rhea" id="RHEA:28807"/>
        <dbReference type="ChEBI" id="CHEBI:15377"/>
        <dbReference type="ChEBI" id="CHEBI:29985"/>
        <dbReference type="ChEBI" id="CHEBI:57925"/>
        <dbReference type="ChEBI" id="CHEBI:61694"/>
        <dbReference type="EC" id="3.4.19.13"/>
    </reaction>
</comment>
<evidence type="ECO:0000256" key="8">
    <source>
        <dbReference type="RuleBase" id="RU368036"/>
    </source>
</evidence>
<dbReference type="PANTHER" id="PTHR43199">
    <property type="entry name" value="GLUTATHIONE HYDROLASE"/>
    <property type="match status" value="1"/>
</dbReference>
<dbReference type="GO" id="GO:0103068">
    <property type="term" value="F:leukotriene C4 gamma-glutamyl transferase activity"/>
    <property type="evidence" value="ECO:0007669"/>
    <property type="project" value="UniProtKB-EC"/>
</dbReference>
<name>E8V0L3_TERSS</name>
<keyword evidence="8 9" id="KW-0808">Transferase</keyword>
<evidence type="ECO:0000256" key="5">
    <source>
        <dbReference type="ARBA" id="ARBA00047417"/>
    </source>
</evidence>
<feature type="binding site" evidence="7">
    <location>
        <begin position="444"/>
        <end position="446"/>
    </location>
    <ligand>
        <name>L-glutamate</name>
        <dbReference type="ChEBI" id="CHEBI:29985"/>
    </ligand>
</feature>
<evidence type="ECO:0000256" key="1">
    <source>
        <dbReference type="ARBA" id="ARBA00001049"/>
    </source>
</evidence>
<dbReference type="OrthoDB" id="9781342at2"/>
<evidence type="ECO:0000256" key="4">
    <source>
        <dbReference type="ARBA" id="ARBA00023315"/>
    </source>
</evidence>
<dbReference type="GO" id="GO:0036374">
    <property type="term" value="F:glutathione hydrolase activity"/>
    <property type="evidence" value="ECO:0007669"/>
    <property type="project" value="UniProtKB-UniRule"/>
</dbReference>
<dbReference type="Gene3D" id="1.10.246.130">
    <property type="match status" value="1"/>
</dbReference>
<keyword evidence="4 8" id="KW-0012">Acyltransferase</keyword>
<evidence type="ECO:0000313" key="10">
    <source>
        <dbReference type="Proteomes" id="UP000006844"/>
    </source>
</evidence>